<sequence length="92" mass="10657">MEDHQRAHIEKNLATLVLFTSCTPSLLDYLSNGVLTQLDVSRLDEMDDDVWRTNKLFDILFTKVNSYQILCEALEQTNQTRALEVLRQINSI</sequence>
<dbReference type="Proteomes" id="UP000094527">
    <property type="component" value="Unassembled WGS sequence"/>
</dbReference>
<dbReference type="PROSITE" id="PS51257">
    <property type="entry name" value="PROKAR_LIPOPROTEIN"/>
    <property type="match status" value="1"/>
</dbReference>
<accession>A0A1D2M9C4</accession>
<dbReference type="AlphaFoldDB" id="A0A1D2M9C4"/>
<dbReference type="EMBL" id="LJIJ01002558">
    <property type="protein sequence ID" value="ODM89539.1"/>
    <property type="molecule type" value="Genomic_DNA"/>
</dbReference>
<dbReference type="InterPro" id="IPR011029">
    <property type="entry name" value="DEATH-like_dom_sf"/>
</dbReference>
<proteinExistence type="predicted"/>
<gene>
    <name evidence="1" type="ORF">Ocin01_17142</name>
</gene>
<evidence type="ECO:0000313" key="1">
    <source>
        <dbReference type="EMBL" id="ODM89539.1"/>
    </source>
</evidence>
<evidence type="ECO:0000313" key="2">
    <source>
        <dbReference type="Proteomes" id="UP000094527"/>
    </source>
</evidence>
<dbReference type="SUPFAM" id="SSF47986">
    <property type="entry name" value="DEATH domain"/>
    <property type="match status" value="1"/>
</dbReference>
<keyword evidence="2" id="KW-1185">Reference proteome</keyword>
<protein>
    <submittedName>
        <fullName evidence="1">Uncharacterized protein</fullName>
    </submittedName>
</protein>
<organism evidence="1 2">
    <name type="scientific">Orchesella cincta</name>
    <name type="common">Springtail</name>
    <name type="synonym">Podura cincta</name>
    <dbReference type="NCBI Taxonomy" id="48709"/>
    <lineage>
        <taxon>Eukaryota</taxon>
        <taxon>Metazoa</taxon>
        <taxon>Ecdysozoa</taxon>
        <taxon>Arthropoda</taxon>
        <taxon>Hexapoda</taxon>
        <taxon>Collembola</taxon>
        <taxon>Entomobryomorpha</taxon>
        <taxon>Entomobryoidea</taxon>
        <taxon>Orchesellidae</taxon>
        <taxon>Orchesellinae</taxon>
        <taxon>Orchesella</taxon>
    </lineage>
</organism>
<comment type="caution">
    <text evidence="1">The sequence shown here is derived from an EMBL/GenBank/DDBJ whole genome shotgun (WGS) entry which is preliminary data.</text>
</comment>
<dbReference type="Gene3D" id="1.10.533.10">
    <property type="entry name" value="Death Domain, Fas"/>
    <property type="match status" value="1"/>
</dbReference>
<reference evidence="1 2" key="1">
    <citation type="journal article" date="2016" name="Genome Biol. Evol.">
        <title>Gene Family Evolution Reflects Adaptation to Soil Environmental Stressors in the Genome of the Collembolan Orchesella cincta.</title>
        <authorList>
            <person name="Faddeeva-Vakhrusheva A."/>
            <person name="Derks M.F."/>
            <person name="Anvar S.Y."/>
            <person name="Agamennone V."/>
            <person name="Suring W."/>
            <person name="Smit S."/>
            <person name="van Straalen N.M."/>
            <person name="Roelofs D."/>
        </authorList>
    </citation>
    <scope>NUCLEOTIDE SEQUENCE [LARGE SCALE GENOMIC DNA]</scope>
    <source>
        <tissue evidence="1">Mixed pool</tissue>
    </source>
</reference>
<dbReference type="CDD" id="cd01671">
    <property type="entry name" value="CARD"/>
    <property type="match status" value="1"/>
</dbReference>
<name>A0A1D2M9C4_ORCCI</name>